<dbReference type="EMBL" id="CP141614">
    <property type="protein sequence ID" value="WRP14928.1"/>
    <property type="molecule type" value="Genomic_DNA"/>
</dbReference>
<keyword evidence="7 10" id="KW-0238">DNA-binding</keyword>
<comment type="subunit">
    <text evidence="9 10">Homodimer, forms a heterotetramer with a Cas2 homodimer.</text>
</comment>
<dbReference type="HAMAP" id="MF_01470">
    <property type="entry name" value="Cas1"/>
    <property type="match status" value="1"/>
</dbReference>
<feature type="compositionally biased region" description="Basic and acidic residues" evidence="11">
    <location>
        <begin position="251"/>
        <end position="264"/>
    </location>
</feature>
<feature type="domain" description="DUF83" evidence="12">
    <location>
        <begin position="117"/>
        <end position="230"/>
    </location>
</feature>
<dbReference type="InterPro" id="IPR022765">
    <property type="entry name" value="Dna2/Cas4_DUF83"/>
</dbReference>
<dbReference type="InterPro" id="IPR011604">
    <property type="entry name" value="PDDEXK-like_dom_sf"/>
</dbReference>
<feature type="region of interest" description="Disordered" evidence="11">
    <location>
        <begin position="54"/>
        <end position="100"/>
    </location>
</feature>
<dbReference type="InterPro" id="IPR002729">
    <property type="entry name" value="CRISPR-assoc_Cas1"/>
</dbReference>
<keyword evidence="4 10" id="KW-0378">Hydrolase</keyword>
<gene>
    <name evidence="10 13" type="primary">cas1</name>
    <name evidence="13" type="ORF">VLY81_01785</name>
</gene>
<proteinExistence type="inferred from homology"/>
<evidence type="ECO:0000256" key="4">
    <source>
        <dbReference type="ARBA" id="ARBA00022801"/>
    </source>
</evidence>
<dbReference type="CDD" id="cd09634">
    <property type="entry name" value="Cas1_I-II-III"/>
    <property type="match status" value="1"/>
</dbReference>
<dbReference type="Gene3D" id="3.90.320.10">
    <property type="match status" value="1"/>
</dbReference>
<evidence type="ECO:0000256" key="7">
    <source>
        <dbReference type="ARBA" id="ARBA00023125"/>
    </source>
</evidence>
<evidence type="ECO:0000256" key="3">
    <source>
        <dbReference type="ARBA" id="ARBA00022759"/>
    </source>
</evidence>
<feature type="binding site" evidence="10">
    <location>
        <position position="517"/>
    </location>
    <ligand>
        <name>Mn(2+)</name>
        <dbReference type="ChEBI" id="CHEBI:29035"/>
    </ligand>
</feature>
<keyword evidence="5 10" id="KW-0460">Magnesium</keyword>
<evidence type="ECO:0000256" key="5">
    <source>
        <dbReference type="ARBA" id="ARBA00022842"/>
    </source>
</evidence>
<accession>A0ABZ1BQS9</accession>
<feature type="binding site" evidence="10">
    <location>
        <position position="502"/>
    </location>
    <ligand>
        <name>Mn(2+)</name>
        <dbReference type="ChEBI" id="CHEBI:29035"/>
    </ligand>
</feature>
<dbReference type="PANTHER" id="PTHR34353">
    <property type="entry name" value="CRISPR-ASSOCIATED ENDONUCLEASE CAS1 1"/>
    <property type="match status" value="1"/>
</dbReference>
<evidence type="ECO:0000256" key="2">
    <source>
        <dbReference type="ARBA" id="ARBA00022723"/>
    </source>
</evidence>
<feature type="region of interest" description="Disordered" evidence="11">
    <location>
        <begin position="240"/>
        <end position="264"/>
    </location>
</feature>
<evidence type="ECO:0000259" key="12">
    <source>
        <dbReference type="Pfam" id="PF01930"/>
    </source>
</evidence>
<keyword evidence="8 10" id="KW-0464">Manganese</keyword>
<evidence type="ECO:0000313" key="13">
    <source>
        <dbReference type="EMBL" id="WRP14928.1"/>
    </source>
</evidence>
<name>A0ABZ1BQS9_9FIRM</name>
<dbReference type="Gene3D" id="3.100.10.20">
    <property type="entry name" value="CRISPR-associated endonuclease Cas1, N-terminal domain"/>
    <property type="match status" value="1"/>
</dbReference>
<keyword evidence="2 10" id="KW-0479">Metal-binding</keyword>
<dbReference type="EC" id="3.1.-.-" evidence="10"/>
<evidence type="ECO:0000256" key="9">
    <source>
        <dbReference type="ARBA" id="ARBA00038592"/>
    </source>
</evidence>
<sequence>MTDAAASDKSSTDLLPARMLNEFAYCPRLFYLEWVQGEWEDSADTIEGRYHHRRVDRPGGAAPMWAERSESDHPPPDGPDTESSRGEPQGDDADAGADSPIRARSVLLSAPRLRLIARIDLLEGEGLNVTPVDYKRGEVPDTPEQSWEPDRVLLCAQGLILRENGFSCHKGMLYYVASRRRVEVPFTPELEARTLELVQQALEVAEAGQIPPPLVDSPKCPRCSLVGICLPDETNLLKAGVPSLSGPGETTRSDEGSDHAGTEPEVRRLFPARSDAMPLYVQEQGAQVRRSGERVVVSIRGETRADVRVLDISQVCLIGNVQISAQALRDLAGRGIPICHFSYGGWFTALTTGLTNKNVELRCRQFETAANPQRSLELARRFVAAKILNSRVLLRRNHTDRPEEALDALARLAEEARAATSVESLLGIEGTAARIYFSHFKGMLKPPQTSAGELGFDFEGRNRRPPRDPVNALLSYAYSLLVKDFTVTLLAVGFDPYLGFYHRPKWGKPALALDMMEEFRPIIADSVVITVINNGEITRSDFVVGAGGTALTEPGRRRFIAAYERRLATLVRHPVFGYSVSYRRVFEVQARLLGRYLLGEIPEYPGFVTR</sequence>
<reference evidence="14" key="1">
    <citation type="submission" date="2023-12" db="EMBL/GenBank/DDBJ databases">
        <title>Novel isolates from deep terrestrial aquifers shed light on the physiology and ecology of the class Limnochordia.</title>
        <authorList>
            <person name="Karnachuk O.V."/>
            <person name="Lukina A.P."/>
            <person name="Avakyan M.R."/>
            <person name="Kadnikov V."/>
            <person name="Begmatov S."/>
            <person name="Beletsky A.V."/>
            <person name="Mardanov A.V."/>
            <person name="Ravin N.V."/>
        </authorList>
    </citation>
    <scope>NUCLEOTIDE SEQUENCE [LARGE SCALE GENOMIC DNA]</scope>
    <source>
        <strain evidence="14">LN</strain>
    </source>
</reference>
<keyword evidence="6 10" id="KW-0051">Antiviral defense</keyword>
<comment type="function">
    <text evidence="10">CRISPR (clustered regularly interspaced short palindromic repeat), is an adaptive immune system that provides protection against mobile genetic elements (viruses, transposable elements and conjugative plasmids). CRISPR clusters contain spacers, sequences complementary to antecedent mobile elements, and target invading nucleic acids. CRISPR clusters are transcribed and processed into CRISPR RNA (crRNA). Acts as a dsDNA endonuclease. Involved in the integration of spacer DNA into the CRISPR cassette.</text>
</comment>
<evidence type="ECO:0000256" key="8">
    <source>
        <dbReference type="ARBA" id="ARBA00023211"/>
    </source>
</evidence>
<dbReference type="InterPro" id="IPR042206">
    <property type="entry name" value="CRISPR-assoc_Cas1_C"/>
</dbReference>
<keyword evidence="1 10" id="KW-0540">Nuclease</keyword>
<evidence type="ECO:0000256" key="6">
    <source>
        <dbReference type="ARBA" id="ARBA00023118"/>
    </source>
</evidence>
<keyword evidence="3 10" id="KW-0255">Endonuclease</keyword>
<evidence type="ECO:0000256" key="10">
    <source>
        <dbReference type="HAMAP-Rule" id="MF_01470"/>
    </source>
</evidence>
<evidence type="ECO:0000256" key="1">
    <source>
        <dbReference type="ARBA" id="ARBA00022722"/>
    </source>
</evidence>
<evidence type="ECO:0000313" key="14">
    <source>
        <dbReference type="Proteomes" id="UP001333102"/>
    </source>
</evidence>
<dbReference type="InterPro" id="IPR042211">
    <property type="entry name" value="CRISPR-assoc_Cas1_N"/>
</dbReference>
<dbReference type="Gene3D" id="1.20.120.920">
    <property type="entry name" value="CRISPR-associated endonuclease Cas1, C-terminal domain"/>
    <property type="match status" value="1"/>
</dbReference>
<comment type="cofactor">
    <cofactor evidence="10">
        <name>Mg(2+)</name>
        <dbReference type="ChEBI" id="CHEBI:18420"/>
    </cofactor>
    <cofactor evidence="10">
        <name>Mn(2+)</name>
        <dbReference type="ChEBI" id="CHEBI:29035"/>
    </cofactor>
</comment>
<evidence type="ECO:0000256" key="11">
    <source>
        <dbReference type="SAM" id="MobiDB-lite"/>
    </source>
</evidence>
<comment type="similarity">
    <text evidence="10">Belongs to the CRISPR-associated endonuclease Cas1 family.</text>
</comment>
<dbReference type="RefSeq" id="WP_324669315.1">
    <property type="nucleotide sequence ID" value="NZ_CP141614.1"/>
</dbReference>
<protein>
    <recommendedName>
        <fullName evidence="10">CRISPR-associated endonuclease Cas1</fullName>
        <ecNumber evidence="10">3.1.-.-</ecNumber>
    </recommendedName>
</protein>
<dbReference type="Proteomes" id="UP001333102">
    <property type="component" value="Chromosome"/>
</dbReference>
<dbReference type="Pfam" id="PF01930">
    <property type="entry name" value="Cas_Cas4"/>
    <property type="match status" value="1"/>
</dbReference>
<dbReference type="PANTHER" id="PTHR34353:SF2">
    <property type="entry name" value="CRISPR-ASSOCIATED ENDONUCLEASE CAS1 1"/>
    <property type="match status" value="1"/>
</dbReference>
<dbReference type="NCBIfam" id="TIGR00287">
    <property type="entry name" value="cas1"/>
    <property type="match status" value="1"/>
</dbReference>
<dbReference type="InterPro" id="IPR050646">
    <property type="entry name" value="Cas1"/>
</dbReference>
<feature type="binding site" evidence="10">
    <location>
        <position position="429"/>
    </location>
    <ligand>
        <name>Mn(2+)</name>
        <dbReference type="ChEBI" id="CHEBI:29035"/>
    </ligand>
</feature>
<dbReference type="GO" id="GO:0004519">
    <property type="term" value="F:endonuclease activity"/>
    <property type="evidence" value="ECO:0007669"/>
    <property type="project" value="UniProtKB-KW"/>
</dbReference>
<keyword evidence="14" id="KW-1185">Reference proteome</keyword>
<organism evidence="13 14">
    <name type="scientific">Geochorda subterranea</name>
    <dbReference type="NCBI Taxonomy" id="3109564"/>
    <lineage>
        <taxon>Bacteria</taxon>
        <taxon>Bacillati</taxon>
        <taxon>Bacillota</taxon>
        <taxon>Limnochordia</taxon>
        <taxon>Limnochordales</taxon>
        <taxon>Geochordaceae</taxon>
        <taxon>Geochorda</taxon>
    </lineage>
</organism>
<dbReference type="Pfam" id="PF01867">
    <property type="entry name" value="Cas_Cas1"/>
    <property type="match status" value="1"/>
</dbReference>